<dbReference type="InterPro" id="IPR046027">
    <property type="entry name" value="DUF5985"/>
</dbReference>
<keyword evidence="1" id="KW-0472">Membrane</keyword>
<organism evidence="2 3">
    <name type="scientific">Sphingomonas psychrotolerans</name>
    <dbReference type="NCBI Taxonomy" id="1327635"/>
    <lineage>
        <taxon>Bacteria</taxon>
        <taxon>Pseudomonadati</taxon>
        <taxon>Pseudomonadota</taxon>
        <taxon>Alphaproteobacteria</taxon>
        <taxon>Sphingomonadales</taxon>
        <taxon>Sphingomonadaceae</taxon>
        <taxon>Sphingomonas</taxon>
    </lineage>
</organism>
<evidence type="ECO:0000313" key="2">
    <source>
        <dbReference type="EMBL" id="ATY31852.1"/>
    </source>
</evidence>
<dbReference type="Proteomes" id="UP000229081">
    <property type="component" value="Chromosome"/>
</dbReference>
<dbReference type="AlphaFoldDB" id="A0A2K8MD80"/>
<evidence type="ECO:0000313" key="3">
    <source>
        <dbReference type="Proteomes" id="UP000229081"/>
    </source>
</evidence>
<dbReference type="Pfam" id="PF19447">
    <property type="entry name" value="DUF5985"/>
    <property type="match status" value="1"/>
</dbReference>
<evidence type="ECO:0000256" key="1">
    <source>
        <dbReference type="SAM" id="Phobius"/>
    </source>
</evidence>
<dbReference type="RefSeq" id="WP_100281661.1">
    <property type="nucleotide sequence ID" value="NZ_CP024923.1"/>
</dbReference>
<dbReference type="OrthoDB" id="5295794at2"/>
<accession>A0A2K8MD80</accession>
<feature type="transmembrane region" description="Helical" evidence="1">
    <location>
        <begin position="36"/>
        <end position="60"/>
    </location>
</feature>
<sequence>MTSWFPAIVYLLCFATSAACAVLLGRSWRRSGMRLLLWSALCFGLLAANNLFVIVDLLLIRDLDFGLVRLLLSLGAVVVLLFGFIWDMDEA</sequence>
<name>A0A2K8MD80_9SPHN</name>
<keyword evidence="3" id="KW-1185">Reference proteome</keyword>
<keyword evidence="1" id="KW-0812">Transmembrane</keyword>
<proteinExistence type="predicted"/>
<gene>
    <name evidence="2" type="ORF">CVN68_07615</name>
</gene>
<protein>
    <submittedName>
        <fullName evidence="2">Uncharacterized protein</fullName>
    </submittedName>
</protein>
<dbReference type="EMBL" id="CP024923">
    <property type="protein sequence ID" value="ATY31852.1"/>
    <property type="molecule type" value="Genomic_DNA"/>
</dbReference>
<keyword evidence="1" id="KW-1133">Transmembrane helix</keyword>
<reference evidence="2 3" key="1">
    <citation type="submission" date="2017-11" db="EMBL/GenBank/DDBJ databases">
        <title>Complete genome sequence of Sphingomonas sp. Strain Cra20, a psychrotolerant potential plant growth promoting rhizobacteria.</title>
        <authorList>
            <person name="Luo Y."/>
        </authorList>
    </citation>
    <scope>NUCLEOTIDE SEQUENCE [LARGE SCALE GENOMIC DNA]</scope>
    <source>
        <strain evidence="2 3">Cra20</strain>
    </source>
</reference>
<dbReference type="KEGG" id="sphc:CVN68_07615"/>
<feature type="transmembrane region" description="Helical" evidence="1">
    <location>
        <begin position="67"/>
        <end position="86"/>
    </location>
</feature>